<evidence type="ECO:0000313" key="3">
    <source>
        <dbReference type="Proteomes" id="UP001205105"/>
    </source>
</evidence>
<accession>A0AAD5H833</accession>
<proteinExistence type="predicted"/>
<dbReference type="PANTHER" id="PTHR13847:SF150">
    <property type="entry name" value="OXIDOREDUCTASE TDA3-RELATED"/>
    <property type="match status" value="1"/>
</dbReference>
<keyword evidence="3" id="KW-1185">Reference proteome</keyword>
<organism evidence="2 3">
    <name type="scientific">Chlorella ohadii</name>
    <dbReference type="NCBI Taxonomy" id="2649997"/>
    <lineage>
        <taxon>Eukaryota</taxon>
        <taxon>Viridiplantae</taxon>
        <taxon>Chlorophyta</taxon>
        <taxon>core chlorophytes</taxon>
        <taxon>Trebouxiophyceae</taxon>
        <taxon>Chlorellales</taxon>
        <taxon>Chlorellaceae</taxon>
        <taxon>Chlorella clade</taxon>
        <taxon>Chlorella</taxon>
    </lineage>
</organism>
<dbReference type="GO" id="GO:0005737">
    <property type="term" value="C:cytoplasm"/>
    <property type="evidence" value="ECO:0007669"/>
    <property type="project" value="TreeGrafter"/>
</dbReference>
<dbReference type="InterPro" id="IPR036188">
    <property type="entry name" value="FAD/NAD-bd_sf"/>
</dbReference>
<feature type="domain" description="FAD dependent oxidoreductase" evidence="1">
    <location>
        <begin position="3"/>
        <end position="353"/>
    </location>
</feature>
<dbReference type="AlphaFoldDB" id="A0AAD5H833"/>
<comment type="caution">
    <text evidence="2">The sequence shown here is derived from an EMBL/GenBank/DDBJ whole genome shotgun (WGS) entry which is preliminary data.</text>
</comment>
<gene>
    <name evidence="2" type="ORF">COHA_002533</name>
</gene>
<reference evidence="2" key="1">
    <citation type="submission" date="2020-11" db="EMBL/GenBank/DDBJ databases">
        <title>Chlorella ohadii genome sequencing and assembly.</title>
        <authorList>
            <person name="Murik O."/>
            <person name="Treves H."/>
            <person name="Kedem I."/>
            <person name="Shotland Y."/>
            <person name="Kaplan A."/>
        </authorList>
    </citation>
    <scope>NUCLEOTIDE SEQUENCE</scope>
    <source>
        <strain evidence="2">1</strain>
    </source>
</reference>
<dbReference type="Proteomes" id="UP001205105">
    <property type="component" value="Unassembled WGS sequence"/>
</dbReference>
<sequence>MQVVVVGGGIIGAATAHYLAAKGARPLVLEACSPACSASGKAGGFLALDWCDGQAVGPLARRSFQLHAELAESLGTDCGYRRVTTHSISVKQGSAPGARGGAAQLPSLPGWVDRDHVGQATVIGTEETTAQVHPELLTKALLQHMQERGGSLQLAAVTGVEAEGGRVKALHVRDSASGEEQTLAADAVVFAMGAWSSQLASWLPASCPDVYSGLKVHSIVLADPQQRTTADALFLAFRGTDGKSLEPEVYPRPNGTCYICGCSDDNAPVPPSAADVHPRPAAIETLRGVAASVSEKLGRAEVLQQQACFLPTSSDGVPVIGRIPGLDNAYIATAHSCWGILNAPATGEALAELIVDGKASSSDLRPFDPARFARRRR</sequence>
<dbReference type="PANTHER" id="PTHR13847">
    <property type="entry name" value="SARCOSINE DEHYDROGENASE-RELATED"/>
    <property type="match status" value="1"/>
</dbReference>
<evidence type="ECO:0000259" key="1">
    <source>
        <dbReference type="Pfam" id="PF01266"/>
    </source>
</evidence>
<name>A0AAD5H833_9CHLO</name>
<dbReference type="EMBL" id="JADXDR010000035">
    <property type="protein sequence ID" value="KAI7843995.1"/>
    <property type="molecule type" value="Genomic_DNA"/>
</dbReference>
<dbReference type="Pfam" id="PF01266">
    <property type="entry name" value="DAO"/>
    <property type="match status" value="1"/>
</dbReference>
<evidence type="ECO:0000313" key="2">
    <source>
        <dbReference type="EMBL" id="KAI7843995.1"/>
    </source>
</evidence>
<dbReference type="InterPro" id="IPR006076">
    <property type="entry name" value="FAD-dep_OxRdtase"/>
</dbReference>
<dbReference type="SUPFAM" id="SSF51905">
    <property type="entry name" value="FAD/NAD(P)-binding domain"/>
    <property type="match status" value="1"/>
</dbReference>
<dbReference type="Gene3D" id="3.30.9.10">
    <property type="entry name" value="D-Amino Acid Oxidase, subunit A, domain 2"/>
    <property type="match status" value="1"/>
</dbReference>
<protein>
    <recommendedName>
        <fullName evidence="1">FAD dependent oxidoreductase domain-containing protein</fullName>
    </recommendedName>
</protein>
<dbReference type="Gene3D" id="3.50.50.60">
    <property type="entry name" value="FAD/NAD(P)-binding domain"/>
    <property type="match status" value="1"/>
</dbReference>